<keyword evidence="2" id="KW-0808">Transferase</keyword>
<gene>
    <name evidence="2" type="ORF">QQ055_05785</name>
</gene>
<dbReference type="EC" id="2.4.-.-" evidence="2"/>
<dbReference type="Proteomes" id="UP001230986">
    <property type="component" value="Unassembled WGS sequence"/>
</dbReference>
<reference evidence="2 3" key="1">
    <citation type="submission" date="2023-06" db="EMBL/GenBank/DDBJ databases">
        <title>Whole genome sequence of Oscillatoria calcuttensis NRMC-F 0142.</title>
        <authorList>
            <person name="Shakena Fathima T."/>
            <person name="Muralitharan G."/>
            <person name="Thajuddin N."/>
        </authorList>
    </citation>
    <scope>NUCLEOTIDE SEQUENCE [LARGE SCALE GENOMIC DNA]</scope>
    <source>
        <strain evidence="2 3">NRMC-F 0142</strain>
    </source>
</reference>
<dbReference type="Pfam" id="PF00535">
    <property type="entry name" value="Glycos_transf_2"/>
    <property type="match status" value="1"/>
</dbReference>
<dbReference type="Gene3D" id="3.90.550.10">
    <property type="entry name" value="Spore Coat Polysaccharide Biosynthesis Protein SpsA, Chain A"/>
    <property type="match status" value="1"/>
</dbReference>
<dbReference type="EMBL" id="JASVEJ010000022">
    <property type="protein sequence ID" value="MDL5056975.1"/>
    <property type="molecule type" value="Genomic_DNA"/>
</dbReference>
<name>A0ABT7M0U6_9CYAN</name>
<evidence type="ECO:0000259" key="1">
    <source>
        <dbReference type="Pfam" id="PF00535"/>
    </source>
</evidence>
<sequence length="314" mass="36221">MGDRVSENFPLVSVGIPTYNREKLLKSTVESVLNQSYKNLEIIISDNGSTDGTESYCRELSQKDPRFTYIRQPINLGSSKNFEYVLHQATGEFFMWLADDDLCEPELIEKLIEKLVEDSTIILSTSDVKLIDAEGSLISIQTIPTLYPENDWLEVRRSLFEFLPRNMEVNFAVYGLGRTEFAKKFFERWSIECYGFTLGWEYPYLAKLATFGKIVAIPQPLKLYRFHEGMGYSEAQRLTPWKNFILRSKLRNRLLAILSESHLSSLEQLPLYGLVICQYGASVFLEGWLGTRNYLIKPIILNILGFLGWQFKKA</sequence>
<comment type="caution">
    <text evidence="2">The sequence shown here is derived from an EMBL/GenBank/DDBJ whole genome shotgun (WGS) entry which is preliminary data.</text>
</comment>
<keyword evidence="2" id="KW-0328">Glycosyltransferase</keyword>
<dbReference type="InterPro" id="IPR001173">
    <property type="entry name" value="Glyco_trans_2-like"/>
</dbReference>
<organism evidence="2 3">
    <name type="scientific">Geitlerinema calcuttense NRMC-F 0142</name>
    <dbReference type="NCBI Taxonomy" id="2922238"/>
    <lineage>
        <taxon>Bacteria</taxon>
        <taxon>Bacillati</taxon>
        <taxon>Cyanobacteriota</taxon>
        <taxon>Cyanophyceae</taxon>
        <taxon>Geitlerinematales</taxon>
        <taxon>Geitlerinemataceae</taxon>
        <taxon>Geitlerinema</taxon>
    </lineage>
</organism>
<evidence type="ECO:0000313" key="3">
    <source>
        <dbReference type="Proteomes" id="UP001230986"/>
    </source>
</evidence>
<dbReference type="GO" id="GO:0016757">
    <property type="term" value="F:glycosyltransferase activity"/>
    <property type="evidence" value="ECO:0007669"/>
    <property type="project" value="UniProtKB-KW"/>
</dbReference>
<feature type="domain" description="Glycosyltransferase 2-like" evidence="1">
    <location>
        <begin position="13"/>
        <end position="124"/>
    </location>
</feature>
<evidence type="ECO:0000313" key="2">
    <source>
        <dbReference type="EMBL" id="MDL5056975.1"/>
    </source>
</evidence>
<dbReference type="InterPro" id="IPR029044">
    <property type="entry name" value="Nucleotide-diphossugar_trans"/>
</dbReference>
<dbReference type="PANTHER" id="PTHR22916">
    <property type="entry name" value="GLYCOSYLTRANSFERASE"/>
    <property type="match status" value="1"/>
</dbReference>
<dbReference type="RefSeq" id="WP_284475440.1">
    <property type="nucleotide sequence ID" value="NZ_JASVEJ010000022.1"/>
</dbReference>
<protein>
    <submittedName>
        <fullName evidence="2">Glycosyltransferase family 2 protein</fullName>
        <ecNumber evidence="2">2.4.-.-</ecNumber>
    </submittedName>
</protein>
<accession>A0ABT7M0U6</accession>
<proteinExistence type="predicted"/>
<keyword evidence="3" id="KW-1185">Reference proteome</keyword>
<dbReference type="PANTHER" id="PTHR22916:SF56">
    <property type="entry name" value="GLYCOSYL TRANSFERASE"/>
    <property type="match status" value="1"/>
</dbReference>
<dbReference type="SUPFAM" id="SSF53448">
    <property type="entry name" value="Nucleotide-diphospho-sugar transferases"/>
    <property type="match status" value="1"/>
</dbReference>